<dbReference type="SUPFAM" id="SSF46785">
    <property type="entry name" value="Winged helix' DNA-binding domain"/>
    <property type="match status" value="1"/>
</dbReference>
<evidence type="ECO:0000256" key="3">
    <source>
        <dbReference type="ARBA" id="ARBA00023163"/>
    </source>
</evidence>
<dbReference type="GO" id="GO:0003700">
    <property type="term" value="F:DNA-binding transcription factor activity"/>
    <property type="evidence" value="ECO:0007669"/>
    <property type="project" value="InterPro"/>
</dbReference>
<accession>A0A1H5T0A5</accession>
<name>A0A1H5T0A5_9HYPH</name>
<proteinExistence type="predicted"/>
<evidence type="ECO:0000256" key="2">
    <source>
        <dbReference type="ARBA" id="ARBA00023125"/>
    </source>
</evidence>
<dbReference type="PANTHER" id="PTHR43537">
    <property type="entry name" value="TRANSCRIPTIONAL REGULATOR, GNTR FAMILY"/>
    <property type="match status" value="1"/>
</dbReference>
<keyword evidence="1" id="KW-0805">Transcription regulation</keyword>
<dbReference type="Pfam" id="PF07729">
    <property type="entry name" value="FCD"/>
    <property type="match status" value="1"/>
</dbReference>
<dbReference type="SMART" id="SM00895">
    <property type="entry name" value="FCD"/>
    <property type="match status" value="1"/>
</dbReference>
<reference evidence="6 7" key="1">
    <citation type="submission" date="2016-10" db="EMBL/GenBank/DDBJ databases">
        <authorList>
            <person name="de Groot N.N."/>
        </authorList>
    </citation>
    <scope>NUCLEOTIDE SEQUENCE [LARGE SCALE GENOMIC DNA]</scope>
    <source>
        <strain evidence="6 7">DSM 26656</strain>
    </source>
</reference>
<evidence type="ECO:0000259" key="5">
    <source>
        <dbReference type="PROSITE" id="PS50949"/>
    </source>
</evidence>
<dbReference type="InterPro" id="IPR011711">
    <property type="entry name" value="GntR_C"/>
</dbReference>
<dbReference type="Proteomes" id="UP000236743">
    <property type="component" value="Unassembled WGS sequence"/>
</dbReference>
<feature type="domain" description="HTH gntR-type" evidence="5">
    <location>
        <begin position="9"/>
        <end position="77"/>
    </location>
</feature>
<keyword evidence="7" id="KW-1185">Reference proteome</keyword>
<dbReference type="SMART" id="SM00345">
    <property type="entry name" value="HTH_GNTR"/>
    <property type="match status" value="1"/>
</dbReference>
<dbReference type="OrthoDB" id="9812645at2"/>
<evidence type="ECO:0000256" key="1">
    <source>
        <dbReference type="ARBA" id="ARBA00023015"/>
    </source>
</evidence>
<sequence>MPLEVVESPRLYRQIADQLRGLIDRHEFPVGSRLPPERELAEKLGVSRPSVREALIALEVEGRVRIRMGSGVYVVDPRPAADAPSAGPVSEGPFELLKARELIESAVCFEAAARVEPQDIATIDAALTAMEAPGLCGDELVALDRSFHVAIAGILHNAVLARFVGELFDQRINPYFQQLARYFENADSWRAAVTEHRAIRDALAGRDGAAARDAMRRHLQCSQERFSQSFGDVRASGNTLSKGKISNGKASVSARPARQN</sequence>
<evidence type="ECO:0000313" key="7">
    <source>
        <dbReference type="Proteomes" id="UP000236743"/>
    </source>
</evidence>
<feature type="region of interest" description="Disordered" evidence="4">
    <location>
        <begin position="237"/>
        <end position="260"/>
    </location>
</feature>
<organism evidence="6 7">
    <name type="scientific">Bosea lathyri</name>
    <dbReference type="NCBI Taxonomy" id="1036778"/>
    <lineage>
        <taxon>Bacteria</taxon>
        <taxon>Pseudomonadati</taxon>
        <taxon>Pseudomonadota</taxon>
        <taxon>Alphaproteobacteria</taxon>
        <taxon>Hyphomicrobiales</taxon>
        <taxon>Boseaceae</taxon>
        <taxon>Bosea</taxon>
    </lineage>
</organism>
<dbReference type="Gene3D" id="1.20.120.530">
    <property type="entry name" value="GntR ligand-binding domain-like"/>
    <property type="match status" value="1"/>
</dbReference>
<dbReference type="Pfam" id="PF00392">
    <property type="entry name" value="GntR"/>
    <property type="match status" value="1"/>
</dbReference>
<dbReference type="InterPro" id="IPR036390">
    <property type="entry name" value="WH_DNA-bd_sf"/>
</dbReference>
<dbReference type="InterPro" id="IPR008920">
    <property type="entry name" value="TF_FadR/GntR_C"/>
</dbReference>
<dbReference type="Gene3D" id="1.10.10.10">
    <property type="entry name" value="Winged helix-like DNA-binding domain superfamily/Winged helix DNA-binding domain"/>
    <property type="match status" value="1"/>
</dbReference>
<dbReference type="PRINTS" id="PR00035">
    <property type="entry name" value="HTHGNTR"/>
</dbReference>
<dbReference type="GO" id="GO:0003677">
    <property type="term" value="F:DNA binding"/>
    <property type="evidence" value="ECO:0007669"/>
    <property type="project" value="UniProtKB-KW"/>
</dbReference>
<dbReference type="AlphaFoldDB" id="A0A1H5T0A5"/>
<evidence type="ECO:0000256" key="4">
    <source>
        <dbReference type="SAM" id="MobiDB-lite"/>
    </source>
</evidence>
<dbReference type="PANTHER" id="PTHR43537:SF5">
    <property type="entry name" value="UXU OPERON TRANSCRIPTIONAL REGULATOR"/>
    <property type="match status" value="1"/>
</dbReference>
<protein>
    <submittedName>
        <fullName evidence="6">Transcriptional regulator, GntR family</fullName>
    </submittedName>
</protein>
<evidence type="ECO:0000313" key="6">
    <source>
        <dbReference type="EMBL" id="SEF55521.1"/>
    </source>
</evidence>
<dbReference type="CDD" id="cd07377">
    <property type="entry name" value="WHTH_GntR"/>
    <property type="match status" value="1"/>
</dbReference>
<dbReference type="SUPFAM" id="SSF48008">
    <property type="entry name" value="GntR ligand-binding domain-like"/>
    <property type="match status" value="1"/>
</dbReference>
<dbReference type="EMBL" id="FNUY01000001">
    <property type="protein sequence ID" value="SEF55521.1"/>
    <property type="molecule type" value="Genomic_DNA"/>
</dbReference>
<gene>
    <name evidence="6" type="ORF">SAMN04488115_101454</name>
</gene>
<keyword evidence="2" id="KW-0238">DNA-binding</keyword>
<dbReference type="InterPro" id="IPR000524">
    <property type="entry name" value="Tscrpt_reg_HTH_GntR"/>
</dbReference>
<dbReference type="InterPro" id="IPR036388">
    <property type="entry name" value="WH-like_DNA-bd_sf"/>
</dbReference>
<dbReference type="RefSeq" id="WP_103870826.1">
    <property type="nucleotide sequence ID" value="NZ_FNUY01000001.1"/>
</dbReference>
<keyword evidence="3" id="KW-0804">Transcription</keyword>
<dbReference type="PROSITE" id="PS50949">
    <property type="entry name" value="HTH_GNTR"/>
    <property type="match status" value="1"/>
</dbReference>